<sequence length="46" mass="5155">MRALPTRDPSYAEPEAGSEMTDFASSRKCGFLFFVIRHSNSSEPCQ</sequence>
<proteinExistence type="predicted"/>
<keyword evidence="2" id="KW-1185">Reference proteome</keyword>
<protein>
    <submittedName>
        <fullName evidence="1">Uncharacterized protein</fullName>
    </submittedName>
</protein>
<gene>
    <name evidence="1" type="ORF">FHS42_002526</name>
</gene>
<reference evidence="1 2" key="1">
    <citation type="submission" date="2020-08" db="EMBL/GenBank/DDBJ databases">
        <title>Genomic Encyclopedia of Type Strains, Phase III (KMG-III): the genomes of soil and plant-associated and newly described type strains.</title>
        <authorList>
            <person name="Whitman W."/>
        </authorList>
    </citation>
    <scope>NUCLEOTIDE SEQUENCE [LARGE SCALE GENOMIC DNA]</scope>
    <source>
        <strain evidence="1 2">CECT 8305</strain>
    </source>
</reference>
<dbReference type="Proteomes" id="UP000588098">
    <property type="component" value="Unassembled WGS sequence"/>
</dbReference>
<comment type="caution">
    <text evidence="1">The sequence shown here is derived from an EMBL/GenBank/DDBJ whole genome shotgun (WGS) entry which is preliminary data.</text>
</comment>
<evidence type="ECO:0000313" key="2">
    <source>
        <dbReference type="Proteomes" id="UP000588098"/>
    </source>
</evidence>
<name>A0A7W9Q8B4_9ACTN</name>
<organism evidence="1 2">
    <name type="scientific">Streptomyces zagrosensis</name>
    <dbReference type="NCBI Taxonomy" id="1042984"/>
    <lineage>
        <taxon>Bacteria</taxon>
        <taxon>Bacillati</taxon>
        <taxon>Actinomycetota</taxon>
        <taxon>Actinomycetes</taxon>
        <taxon>Kitasatosporales</taxon>
        <taxon>Streptomycetaceae</taxon>
        <taxon>Streptomyces</taxon>
    </lineage>
</organism>
<evidence type="ECO:0000313" key="1">
    <source>
        <dbReference type="EMBL" id="MBB5935464.1"/>
    </source>
</evidence>
<accession>A0A7W9Q8B4</accession>
<dbReference type="AlphaFoldDB" id="A0A7W9Q8B4"/>
<dbReference type="EMBL" id="JACHJL010000005">
    <property type="protein sequence ID" value="MBB5935464.1"/>
    <property type="molecule type" value="Genomic_DNA"/>
</dbReference>